<dbReference type="RefSeq" id="XP_067544653.1">
    <property type="nucleotide sequence ID" value="XM_067689179.1"/>
</dbReference>
<dbReference type="Proteomes" id="UP000185944">
    <property type="component" value="Unassembled WGS sequence"/>
</dbReference>
<comment type="caution">
    <text evidence="1">The sequence shown here is derived from an EMBL/GenBank/DDBJ whole genome shotgun (WGS) entry which is preliminary data.</text>
</comment>
<evidence type="ECO:0000313" key="2">
    <source>
        <dbReference type="Proteomes" id="UP000185944"/>
    </source>
</evidence>
<keyword evidence="2" id="KW-1185">Reference proteome</keyword>
<organism evidence="1 2">
    <name type="scientific">Nematocida displodere</name>
    <dbReference type="NCBI Taxonomy" id="1805483"/>
    <lineage>
        <taxon>Eukaryota</taxon>
        <taxon>Fungi</taxon>
        <taxon>Fungi incertae sedis</taxon>
        <taxon>Microsporidia</taxon>
        <taxon>Nematocida</taxon>
    </lineage>
</organism>
<dbReference type="VEuPathDB" id="MicrosporidiaDB:NEDG_01761"/>
<sequence length="53" mass="5825">MDARDVAALADIVSYEYATPSEAKDLARAFLSKNDSLPDDKRLFVESFCASPN</sequence>
<dbReference type="EMBL" id="LTDL01000037">
    <property type="protein sequence ID" value="OAG30178.1"/>
    <property type="molecule type" value="Genomic_DNA"/>
</dbReference>
<protein>
    <submittedName>
        <fullName evidence="1">Uncharacterized protein</fullName>
    </submittedName>
</protein>
<reference evidence="1 2" key="1">
    <citation type="submission" date="2016-02" db="EMBL/GenBank/DDBJ databases">
        <title>Discovery of a natural microsporidian pathogen with a broad tissue tropism in Caenorhabditis elegans.</title>
        <authorList>
            <person name="Luallen R.J."/>
            <person name="Reinke A.W."/>
            <person name="Tong L."/>
            <person name="Botts M.R."/>
            <person name="Felix M.-A."/>
            <person name="Troemel E.R."/>
        </authorList>
    </citation>
    <scope>NUCLEOTIDE SEQUENCE [LARGE SCALE GENOMIC DNA]</scope>
    <source>
        <strain evidence="1 2">JUm2807</strain>
    </source>
</reference>
<accession>A0A177EEA7</accession>
<dbReference type="OrthoDB" id="2187612at2759"/>
<proteinExistence type="predicted"/>
<gene>
    <name evidence="1" type="ORF">NEDG_01761</name>
</gene>
<name>A0A177EEA7_9MICR</name>
<dbReference type="AlphaFoldDB" id="A0A177EEA7"/>
<dbReference type="GeneID" id="93648111"/>
<evidence type="ECO:0000313" key="1">
    <source>
        <dbReference type="EMBL" id="OAG30178.1"/>
    </source>
</evidence>